<name>A0ABR1CEF1_NECAM</name>
<proteinExistence type="predicted"/>
<keyword evidence="1" id="KW-0732">Signal</keyword>
<dbReference type="PANTHER" id="PTHR46060">
    <property type="entry name" value="MARINER MOS1 TRANSPOSASE-LIKE PROTEIN"/>
    <property type="match status" value="1"/>
</dbReference>
<dbReference type="PANTHER" id="PTHR46060:SF3">
    <property type="entry name" value="PROTEIN GVQW3"/>
    <property type="match status" value="1"/>
</dbReference>
<protein>
    <recommendedName>
        <fullName evidence="4">Histone-lysine N-methyltransferase SETMAR</fullName>
    </recommendedName>
</protein>
<feature type="chain" id="PRO_5046109770" description="Histone-lysine N-methyltransferase SETMAR" evidence="1">
    <location>
        <begin position="29"/>
        <end position="276"/>
    </location>
</feature>
<sequence>MLTGRCQLLMSDLVVVLILKIPVPTAELLEPLVIEVECQVTEMKDFCFFETIKQLKLRFGAVLKGDISLEDKEGRGRPSDFDDQALLTAVEEDESLTTRMLAEDFNVNQSSISDRSTPEEAWKAKRTNKKNLVTGDESWLLFNNVERKKICVSPGVSPKGIPKDVHCEKTAQKKNHIAFHHDNARPHVDRRVIESIANKGWDLLPHPPYSPTEAPTDYHVNRSLKNWQTNKVYDDLDDLVADVKASKNRDLFARGIDRLQSKWEAVLEVDGDYALE</sequence>
<dbReference type="InterPro" id="IPR052709">
    <property type="entry name" value="Transposase-MT_Hybrid"/>
</dbReference>
<evidence type="ECO:0000313" key="3">
    <source>
        <dbReference type="Proteomes" id="UP001303046"/>
    </source>
</evidence>
<comment type="caution">
    <text evidence="2">The sequence shown here is derived from an EMBL/GenBank/DDBJ whole genome shotgun (WGS) entry which is preliminary data.</text>
</comment>
<evidence type="ECO:0008006" key="4">
    <source>
        <dbReference type="Google" id="ProtNLM"/>
    </source>
</evidence>
<evidence type="ECO:0000313" key="2">
    <source>
        <dbReference type="EMBL" id="KAK6736821.1"/>
    </source>
</evidence>
<feature type="signal peptide" evidence="1">
    <location>
        <begin position="1"/>
        <end position="28"/>
    </location>
</feature>
<organism evidence="2 3">
    <name type="scientific">Necator americanus</name>
    <name type="common">Human hookworm</name>
    <dbReference type="NCBI Taxonomy" id="51031"/>
    <lineage>
        <taxon>Eukaryota</taxon>
        <taxon>Metazoa</taxon>
        <taxon>Ecdysozoa</taxon>
        <taxon>Nematoda</taxon>
        <taxon>Chromadorea</taxon>
        <taxon>Rhabditida</taxon>
        <taxon>Rhabditina</taxon>
        <taxon>Rhabditomorpha</taxon>
        <taxon>Strongyloidea</taxon>
        <taxon>Ancylostomatidae</taxon>
        <taxon>Bunostominae</taxon>
        <taxon>Necator</taxon>
    </lineage>
</organism>
<dbReference type="Gene3D" id="3.30.420.10">
    <property type="entry name" value="Ribonuclease H-like superfamily/Ribonuclease H"/>
    <property type="match status" value="1"/>
</dbReference>
<keyword evidence="3" id="KW-1185">Reference proteome</keyword>
<reference evidence="2 3" key="1">
    <citation type="submission" date="2023-08" db="EMBL/GenBank/DDBJ databases">
        <title>A Necator americanus chromosomal reference genome.</title>
        <authorList>
            <person name="Ilik V."/>
            <person name="Petrzelkova K.J."/>
            <person name="Pardy F."/>
            <person name="Fuh T."/>
            <person name="Niatou-Singa F.S."/>
            <person name="Gouil Q."/>
            <person name="Baker L."/>
            <person name="Ritchie M.E."/>
            <person name="Jex A.R."/>
            <person name="Gazzola D."/>
            <person name="Li H."/>
            <person name="Toshio Fujiwara R."/>
            <person name="Zhan B."/>
            <person name="Aroian R.V."/>
            <person name="Pafco B."/>
            <person name="Schwarz E.M."/>
        </authorList>
    </citation>
    <scope>NUCLEOTIDE SEQUENCE [LARGE SCALE GENOMIC DNA]</scope>
    <source>
        <strain evidence="2 3">Aroian</strain>
        <tissue evidence="2">Whole animal</tissue>
    </source>
</reference>
<evidence type="ECO:0000256" key="1">
    <source>
        <dbReference type="SAM" id="SignalP"/>
    </source>
</evidence>
<gene>
    <name evidence="2" type="primary">Necator_chrII.g7281</name>
    <name evidence="2" type="ORF">RB195_019488</name>
</gene>
<dbReference type="Proteomes" id="UP001303046">
    <property type="component" value="Unassembled WGS sequence"/>
</dbReference>
<dbReference type="EMBL" id="JAVFWL010000002">
    <property type="protein sequence ID" value="KAK6736821.1"/>
    <property type="molecule type" value="Genomic_DNA"/>
</dbReference>
<dbReference type="InterPro" id="IPR036397">
    <property type="entry name" value="RNaseH_sf"/>
</dbReference>
<accession>A0ABR1CEF1</accession>